<dbReference type="RefSeq" id="XP_009222188.1">
    <property type="nucleotide sequence ID" value="XM_009223924.1"/>
</dbReference>
<dbReference type="Proteomes" id="UP000006039">
    <property type="component" value="Unassembled WGS sequence"/>
</dbReference>
<feature type="signal peptide" evidence="1">
    <location>
        <begin position="1"/>
        <end position="17"/>
    </location>
</feature>
<keyword evidence="4" id="KW-1185">Reference proteome</keyword>
<name>J3NXV5_GAET3</name>
<sequence length="151" mass="15108">MQFTTVLVALLATAVSAAPAPAEVSKRACQFVAASPPGVSVSKGSPQGVAFYPPSSAVGACQLEAYFPAGFAISSSGAAAVNVIDVNGNSPGSIVGTITFASSPTEPTRRFINSFGCRSYMAYRLEIAGAGPGSVSFPATPGAGLRMSHSC</sequence>
<gene>
    <name evidence="3" type="primary">20346568</name>
    <name evidence="2" type="ORF">GGTG_06110</name>
</gene>
<dbReference type="STRING" id="644352.J3NXV5"/>
<keyword evidence="1" id="KW-0732">Signal</keyword>
<reference evidence="3" key="5">
    <citation type="submission" date="2018-04" db="UniProtKB">
        <authorList>
            <consortium name="EnsemblFungi"/>
        </authorList>
    </citation>
    <scope>IDENTIFICATION</scope>
    <source>
        <strain evidence="3">R3-111a-1</strain>
    </source>
</reference>
<feature type="chain" id="PRO_5015094644" description="Ubiquitin 3 binding protein But2 C-terminal domain-containing protein" evidence="1">
    <location>
        <begin position="18"/>
        <end position="151"/>
    </location>
</feature>
<dbReference type="AlphaFoldDB" id="J3NXV5"/>
<dbReference type="OrthoDB" id="5308323at2759"/>
<reference evidence="3" key="4">
    <citation type="journal article" date="2015" name="G3 (Bethesda)">
        <title>Genome sequences of three phytopathogenic species of the Magnaporthaceae family of fungi.</title>
        <authorList>
            <person name="Okagaki L.H."/>
            <person name="Nunes C.C."/>
            <person name="Sailsbery J."/>
            <person name="Clay B."/>
            <person name="Brown D."/>
            <person name="John T."/>
            <person name="Oh Y."/>
            <person name="Young N."/>
            <person name="Fitzgerald M."/>
            <person name="Haas B.J."/>
            <person name="Zeng Q."/>
            <person name="Young S."/>
            <person name="Adiconis X."/>
            <person name="Fan L."/>
            <person name="Levin J.Z."/>
            <person name="Mitchell T.K."/>
            <person name="Okubara P.A."/>
            <person name="Farman M.L."/>
            <person name="Kohn L.M."/>
            <person name="Birren B."/>
            <person name="Ma L.-J."/>
            <person name="Dean R.A."/>
        </authorList>
    </citation>
    <scope>NUCLEOTIDE SEQUENCE</scope>
    <source>
        <strain evidence="3">R3-111a-1</strain>
    </source>
</reference>
<dbReference type="HOGENOM" id="CLU_143036_0_0_1"/>
<dbReference type="VEuPathDB" id="FungiDB:GGTG_06110"/>
<evidence type="ECO:0000313" key="3">
    <source>
        <dbReference type="EnsemblFungi" id="EJT76188"/>
    </source>
</evidence>
<reference evidence="4" key="1">
    <citation type="submission" date="2010-07" db="EMBL/GenBank/DDBJ databases">
        <title>The genome sequence of Gaeumannomyces graminis var. tritici strain R3-111a-1.</title>
        <authorList>
            <consortium name="The Broad Institute Genome Sequencing Platform"/>
            <person name="Ma L.-J."/>
            <person name="Dead R."/>
            <person name="Young S."/>
            <person name="Zeng Q."/>
            <person name="Koehrsen M."/>
            <person name="Alvarado L."/>
            <person name="Berlin A."/>
            <person name="Chapman S.B."/>
            <person name="Chen Z."/>
            <person name="Freedman E."/>
            <person name="Gellesch M."/>
            <person name="Goldberg J."/>
            <person name="Griggs A."/>
            <person name="Gujja S."/>
            <person name="Heilman E.R."/>
            <person name="Heiman D."/>
            <person name="Hepburn T."/>
            <person name="Howarth C."/>
            <person name="Jen D."/>
            <person name="Larson L."/>
            <person name="Mehta T."/>
            <person name="Neiman D."/>
            <person name="Pearson M."/>
            <person name="Roberts A."/>
            <person name="Saif S."/>
            <person name="Shea T."/>
            <person name="Shenoy N."/>
            <person name="Sisk P."/>
            <person name="Stolte C."/>
            <person name="Sykes S."/>
            <person name="Walk T."/>
            <person name="White J."/>
            <person name="Yandava C."/>
            <person name="Haas B."/>
            <person name="Nusbaum C."/>
            <person name="Birren B."/>
        </authorList>
    </citation>
    <scope>NUCLEOTIDE SEQUENCE [LARGE SCALE GENOMIC DNA]</scope>
    <source>
        <strain evidence="4">R3-111a-1</strain>
    </source>
</reference>
<evidence type="ECO:0000256" key="1">
    <source>
        <dbReference type="SAM" id="SignalP"/>
    </source>
</evidence>
<reference evidence="2" key="2">
    <citation type="submission" date="2010-07" db="EMBL/GenBank/DDBJ databases">
        <authorList>
            <consortium name="The Broad Institute Genome Sequencing Platform"/>
            <consortium name="Broad Institute Genome Sequencing Center for Infectious Disease"/>
            <person name="Ma L.-J."/>
            <person name="Dead R."/>
            <person name="Young S."/>
            <person name="Zeng Q."/>
            <person name="Koehrsen M."/>
            <person name="Alvarado L."/>
            <person name="Berlin A."/>
            <person name="Chapman S.B."/>
            <person name="Chen Z."/>
            <person name="Freedman E."/>
            <person name="Gellesch M."/>
            <person name="Goldberg J."/>
            <person name="Griggs A."/>
            <person name="Gujja S."/>
            <person name="Heilman E.R."/>
            <person name="Heiman D."/>
            <person name="Hepburn T."/>
            <person name="Howarth C."/>
            <person name="Jen D."/>
            <person name="Larson L."/>
            <person name="Mehta T."/>
            <person name="Neiman D."/>
            <person name="Pearson M."/>
            <person name="Roberts A."/>
            <person name="Saif S."/>
            <person name="Shea T."/>
            <person name="Shenoy N."/>
            <person name="Sisk P."/>
            <person name="Stolte C."/>
            <person name="Sykes S."/>
            <person name="Walk T."/>
            <person name="White J."/>
            <person name="Yandava C."/>
            <person name="Haas B."/>
            <person name="Nusbaum C."/>
            <person name="Birren B."/>
        </authorList>
    </citation>
    <scope>NUCLEOTIDE SEQUENCE</scope>
    <source>
        <strain evidence="2">R3-111a-1</strain>
    </source>
</reference>
<reference evidence="2" key="3">
    <citation type="submission" date="2010-09" db="EMBL/GenBank/DDBJ databases">
        <title>Annotation of Gaeumannomyces graminis var. tritici R3-111a-1.</title>
        <authorList>
            <consortium name="The Broad Institute Genome Sequencing Platform"/>
            <person name="Ma L.-J."/>
            <person name="Dead R."/>
            <person name="Young S.K."/>
            <person name="Zeng Q."/>
            <person name="Gargeya S."/>
            <person name="Fitzgerald M."/>
            <person name="Haas B."/>
            <person name="Abouelleil A."/>
            <person name="Alvarado L."/>
            <person name="Arachchi H.M."/>
            <person name="Berlin A."/>
            <person name="Brown A."/>
            <person name="Chapman S.B."/>
            <person name="Chen Z."/>
            <person name="Dunbar C."/>
            <person name="Freedman E."/>
            <person name="Gearin G."/>
            <person name="Gellesch M."/>
            <person name="Goldberg J."/>
            <person name="Griggs A."/>
            <person name="Gujja S."/>
            <person name="Heiman D."/>
            <person name="Howarth C."/>
            <person name="Larson L."/>
            <person name="Lui A."/>
            <person name="MacDonald P.J.P."/>
            <person name="Mehta T."/>
            <person name="Montmayeur A."/>
            <person name="Murphy C."/>
            <person name="Neiman D."/>
            <person name="Pearson M."/>
            <person name="Priest M."/>
            <person name="Roberts A."/>
            <person name="Saif S."/>
            <person name="Shea T."/>
            <person name="Shenoy N."/>
            <person name="Sisk P."/>
            <person name="Stolte C."/>
            <person name="Sykes S."/>
            <person name="Yandava C."/>
            <person name="Wortman J."/>
            <person name="Nusbaum C."/>
            <person name="Birren B."/>
        </authorList>
    </citation>
    <scope>NUCLEOTIDE SEQUENCE</scope>
    <source>
        <strain evidence="2">R3-111a-1</strain>
    </source>
</reference>
<evidence type="ECO:0000313" key="4">
    <source>
        <dbReference type="Proteomes" id="UP000006039"/>
    </source>
</evidence>
<accession>J3NXV5</accession>
<evidence type="ECO:0000313" key="2">
    <source>
        <dbReference type="EMBL" id="EJT76188.1"/>
    </source>
</evidence>
<dbReference type="GeneID" id="20346568"/>
<organism evidence="2">
    <name type="scientific">Gaeumannomyces tritici (strain R3-111a-1)</name>
    <name type="common">Wheat and barley take-all root rot fungus</name>
    <name type="synonym">Gaeumannomyces graminis var. tritici</name>
    <dbReference type="NCBI Taxonomy" id="644352"/>
    <lineage>
        <taxon>Eukaryota</taxon>
        <taxon>Fungi</taxon>
        <taxon>Dikarya</taxon>
        <taxon>Ascomycota</taxon>
        <taxon>Pezizomycotina</taxon>
        <taxon>Sordariomycetes</taxon>
        <taxon>Sordariomycetidae</taxon>
        <taxon>Magnaporthales</taxon>
        <taxon>Magnaporthaceae</taxon>
        <taxon>Gaeumannomyces</taxon>
    </lineage>
</organism>
<dbReference type="EnsemblFungi" id="EJT76188">
    <property type="protein sequence ID" value="EJT76188"/>
    <property type="gene ID" value="GGTG_06110"/>
</dbReference>
<proteinExistence type="predicted"/>
<evidence type="ECO:0008006" key="5">
    <source>
        <dbReference type="Google" id="ProtNLM"/>
    </source>
</evidence>
<protein>
    <recommendedName>
        <fullName evidence="5">Ubiquitin 3 binding protein But2 C-terminal domain-containing protein</fullName>
    </recommendedName>
</protein>
<dbReference type="EMBL" id="GL385397">
    <property type="protein sequence ID" value="EJT76188.1"/>
    <property type="molecule type" value="Genomic_DNA"/>
</dbReference>
<dbReference type="eggNOG" id="ENOG502SEQW">
    <property type="taxonomic scope" value="Eukaryota"/>
</dbReference>